<dbReference type="Pfam" id="PF08241">
    <property type="entry name" value="Methyltransf_11"/>
    <property type="match status" value="1"/>
</dbReference>
<evidence type="ECO:0000259" key="1">
    <source>
        <dbReference type="Pfam" id="PF08241"/>
    </source>
</evidence>
<dbReference type="Proteomes" id="UP000034050">
    <property type="component" value="Unassembled WGS sequence"/>
</dbReference>
<dbReference type="CDD" id="cd02440">
    <property type="entry name" value="AdoMet_MTases"/>
    <property type="match status" value="1"/>
</dbReference>
<protein>
    <submittedName>
        <fullName evidence="2">Methyltransferase type 11</fullName>
    </submittedName>
</protein>
<dbReference type="PANTHER" id="PTHR43591">
    <property type="entry name" value="METHYLTRANSFERASE"/>
    <property type="match status" value="1"/>
</dbReference>
<evidence type="ECO:0000313" key="3">
    <source>
        <dbReference type="Proteomes" id="UP000034050"/>
    </source>
</evidence>
<dbReference type="InterPro" id="IPR013216">
    <property type="entry name" value="Methyltransf_11"/>
</dbReference>
<dbReference type="InterPro" id="IPR029063">
    <property type="entry name" value="SAM-dependent_MTases_sf"/>
</dbReference>
<proteinExistence type="predicted"/>
<dbReference type="PANTHER" id="PTHR43591:SF110">
    <property type="entry name" value="RHODANESE DOMAIN-CONTAINING PROTEIN"/>
    <property type="match status" value="1"/>
</dbReference>
<dbReference type="GO" id="GO:0008757">
    <property type="term" value="F:S-adenosylmethionine-dependent methyltransferase activity"/>
    <property type="evidence" value="ECO:0007669"/>
    <property type="project" value="InterPro"/>
</dbReference>
<keyword evidence="2" id="KW-0808">Transferase</keyword>
<feature type="domain" description="Methyltransferase type 11" evidence="1">
    <location>
        <begin position="43"/>
        <end position="124"/>
    </location>
</feature>
<dbReference type="STRING" id="1618446.UV61_C0002G0186"/>
<gene>
    <name evidence="2" type="ORF">UV61_C0002G0186</name>
</gene>
<dbReference type="Gene3D" id="3.40.50.150">
    <property type="entry name" value="Vaccinia Virus protein VP39"/>
    <property type="match status" value="1"/>
</dbReference>
<name>A0A0G1CNX2_9BACT</name>
<dbReference type="AlphaFoldDB" id="A0A0G1CNX2"/>
<dbReference type="EMBL" id="LCFD01000002">
    <property type="protein sequence ID" value="KKS87465.1"/>
    <property type="molecule type" value="Genomic_DNA"/>
</dbReference>
<reference evidence="2 3" key="1">
    <citation type="journal article" date="2015" name="Nature">
        <title>rRNA introns, odd ribosomes, and small enigmatic genomes across a large radiation of phyla.</title>
        <authorList>
            <person name="Brown C.T."/>
            <person name="Hug L.A."/>
            <person name="Thomas B.C."/>
            <person name="Sharon I."/>
            <person name="Castelle C.J."/>
            <person name="Singh A."/>
            <person name="Wilkins M.J."/>
            <person name="Williams K.H."/>
            <person name="Banfield J.F."/>
        </authorList>
    </citation>
    <scope>NUCLEOTIDE SEQUENCE [LARGE SCALE GENOMIC DNA]</scope>
</reference>
<evidence type="ECO:0000313" key="2">
    <source>
        <dbReference type="EMBL" id="KKS87465.1"/>
    </source>
</evidence>
<organism evidence="2 3">
    <name type="scientific">Candidatus Gottesmanbacteria bacterium GW2011_GWB1_43_11</name>
    <dbReference type="NCBI Taxonomy" id="1618446"/>
    <lineage>
        <taxon>Bacteria</taxon>
        <taxon>Candidatus Gottesmaniibacteriota</taxon>
    </lineage>
</organism>
<accession>A0A0G1CNX2</accession>
<comment type="caution">
    <text evidence="2">The sequence shown here is derived from an EMBL/GenBank/DDBJ whole genome shotgun (WGS) entry which is preliminary data.</text>
</comment>
<dbReference type="GO" id="GO:0032259">
    <property type="term" value="P:methylation"/>
    <property type="evidence" value="ECO:0007669"/>
    <property type="project" value="UniProtKB-KW"/>
</dbReference>
<sequence>MKKTTIQIKAGEYNTLDYLDKPRWISLWQQIYEVNATHPKTVLEVGKGNGVVSHALQLLFRQVTTLDIDPELKPDYVGDVRKLPFKNTSFDTVLCAEVLEHIPFSDVTPALNELKRVTKKHVILTIPHDYLTYFWLTFKLIPFVKPQSWFFLVPRNQKHEFTGQHYWEIGKRGYPLAKIKRTIEESGFTIVKNYCLPENPYHRFFVLEAV</sequence>
<keyword evidence="2" id="KW-0489">Methyltransferase</keyword>
<dbReference type="SUPFAM" id="SSF53335">
    <property type="entry name" value="S-adenosyl-L-methionine-dependent methyltransferases"/>
    <property type="match status" value="1"/>
</dbReference>